<sequence length="1119" mass="118404">MAPVAFVLPPAPPSGRDAWLSRTTRTPSPLLRRRVANNLAATATGPGASRQVASAAAAAGGGCGGPIGGSDATALSSRVAVRVAAEADAGLAAGLGGLGGPARSAALAVLVAVTAGIGFTGGSKVSREAGVGAAAVLGVSTAFGASRVVSKSSKAAAREVVARLATGNVVDAGIAATYGVDTGDFRQMLRRVYELYLVEMVSASPADASGGVVTNQQMTELVRLKAALGLTGAEVGEAHYEAGREFYRANVVWLDGSDEDGKLERDSAQAKLDKLLFLSARVLADGETDEATTYELGRIAKFFGISEADVAARVERISKPLFGHVVSRAIVDGSLQRSDLAAAQAALGVSDASARALGLQAYTSRVHALVTEKGKINASDVESLARLRTLLALGDSEGETVLIESAQPVFRAEVEGAVKGVTDGTLSVSSAVGRMAVRQSDLALPADVCRSALTATVRTSAVALVKTASKYLRVQNVGGTVDQVKALLAYADSVLPLLKAARETFGGPAASEGAAWSSAATLRVYMGNLAAAVGRQEPRSLYRLFLSDCLADIKIDEEESESLARLRAILSISDAEAVDAYKSAAGPVYRKATLAAVEKNDLSDASRLAKDQLKTDLNLPKETWKPMDVEVYEAKLRSLMSGGRVLQEGEAASLAQLRIYFGLSDEDVATVTRSAVAPVYLQSVEEAMGPTGVMLPEYEAGLRRLRERLGLTEADAVAIFAKVVKSRMRVYVEKALLAFEKRKNVRGGGEERDIGDDPFIKRAGATLGIDAGGLTVELSALVNFYKRNNLAKTVEIDMPLPGKGGGKPTTERKSVTTYPVNLRGDFDPKFINEMYKQYLVQCFSAQTRGEKQRLFAVLDELSGVLGMRTEEVNAIHSEIGSVIYKNYVNQTLARNGPLGLEEKDVEFLANIQQTLAMTDVQCMTLIKEAKLNRISVMLESLFNRPKVLAESVAKLRATAKGLGVDLVRDLKVAKDQRSRLFSVEVDAAIERGAVTTETQDLIPQVKAELAIDDASARVVLLRCIQRRCSSHLVQAAASLRQQRADTAVSELSTALRFGKLLPSEVKTGVISAAEKSELFLLYQAHLISGGALSDDARTSLDLLQTMLGFSDADMANMDA</sequence>
<evidence type="ECO:0000313" key="1">
    <source>
        <dbReference type="EMBL" id="OSX73262.1"/>
    </source>
</evidence>
<dbReference type="GO" id="GO:0061927">
    <property type="term" value="C:TOC-TIC supercomplex I"/>
    <property type="evidence" value="ECO:0007669"/>
    <property type="project" value="TreeGrafter"/>
</dbReference>
<evidence type="ECO:0000313" key="2">
    <source>
        <dbReference type="Proteomes" id="UP000218209"/>
    </source>
</evidence>
<dbReference type="PANTHER" id="PTHR34935">
    <property type="entry name" value="PROTEIN TIC110, CHLOROPLASTIC"/>
    <property type="match status" value="1"/>
</dbReference>
<reference evidence="1 2" key="1">
    <citation type="submission" date="2017-03" db="EMBL/GenBank/DDBJ databases">
        <title>WGS assembly of Porphyra umbilicalis.</title>
        <authorList>
            <person name="Brawley S.H."/>
            <person name="Blouin N.A."/>
            <person name="Ficko-Blean E."/>
            <person name="Wheeler G.L."/>
            <person name="Lohr M."/>
            <person name="Goodson H.V."/>
            <person name="Jenkins J.W."/>
            <person name="Blaby-Haas C.E."/>
            <person name="Helliwell K.E."/>
            <person name="Chan C."/>
            <person name="Marriage T."/>
            <person name="Bhattacharya D."/>
            <person name="Klein A.S."/>
            <person name="Badis Y."/>
            <person name="Brodie J."/>
            <person name="Cao Y."/>
            <person name="Collen J."/>
            <person name="Dittami S.M."/>
            <person name="Gachon C.M."/>
            <person name="Green B.R."/>
            <person name="Karpowicz S."/>
            <person name="Kim J.W."/>
            <person name="Kudahl U."/>
            <person name="Lin S."/>
            <person name="Michel G."/>
            <person name="Mittag M."/>
            <person name="Olson B.J."/>
            <person name="Pangilinan J."/>
            <person name="Peng Y."/>
            <person name="Qiu H."/>
            <person name="Shu S."/>
            <person name="Singer J.T."/>
            <person name="Smith A.G."/>
            <person name="Sprecher B.N."/>
            <person name="Wagner V."/>
            <person name="Wang W."/>
            <person name="Wang Z.-Y."/>
            <person name="Yan J."/>
            <person name="Yarish C."/>
            <person name="Zoeuner-Riek S."/>
            <person name="Zhuang Y."/>
            <person name="Zou Y."/>
            <person name="Lindquist E.A."/>
            <person name="Grimwood J."/>
            <person name="Barry K."/>
            <person name="Rokhsar D.S."/>
            <person name="Schmutz J."/>
            <person name="Stiller J.W."/>
            <person name="Grossman A.R."/>
            <person name="Prochnik S.E."/>
        </authorList>
    </citation>
    <scope>NUCLEOTIDE SEQUENCE [LARGE SCALE GENOMIC DNA]</scope>
    <source>
        <strain evidence="1">4086291</strain>
    </source>
</reference>
<dbReference type="EMBL" id="KV919007">
    <property type="protein sequence ID" value="OSX73262.1"/>
    <property type="molecule type" value="Genomic_DNA"/>
</dbReference>
<dbReference type="GO" id="GO:0045037">
    <property type="term" value="P:protein import into chloroplast stroma"/>
    <property type="evidence" value="ECO:0007669"/>
    <property type="project" value="TreeGrafter"/>
</dbReference>
<dbReference type="OrthoDB" id="191196at2759"/>
<protein>
    <recommendedName>
        <fullName evidence="3">Chloroplast inner envelope protein</fullName>
    </recommendedName>
</protein>
<organism evidence="1 2">
    <name type="scientific">Porphyra umbilicalis</name>
    <name type="common">Purple laver</name>
    <name type="synonym">Red alga</name>
    <dbReference type="NCBI Taxonomy" id="2786"/>
    <lineage>
        <taxon>Eukaryota</taxon>
        <taxon>Rhodophyta</taxon>
        <taxon>Bangiophyceae</taxon>
        <taxon>Bangiales</taxon>
        <taxon>Bangiaceae</taxon>
        <taxon>Porphyra</taxon>
    </lineage>
</organism>
<dbReference type="AlphaFoldDB" id="A0A1X6NXF6"/>
<dbReference type="Proteomes" id="UP000218209">
    <property type="component" value="Unassembled WGS sequence"/>
</dbReference>
<dbReference type="Pfam" id="PF16940">
    <property type="entry name" value="Tic110"/>
    <property type="match status" value="2"/>
</dbReference>
<accession>A0A1X6NXF6</accession>
<proteinExistence type="predicted"/>
<dbReference type="InterPro" id="IPR031610">
    <property type="entry name" value="TIC110"/>
</dbReference>
<name>A0A1X6NXF6_PORUM</name>
<evidence type="ECO:0008006" key="3">
    <source>
        <dbReference type="Google" id="ProtNLM"/>
    </source>
</evidence>
<keyword evidence="2" id="KW-1185">Reference proteome</keyword>
<dbReference type="PANTHER" id="PTHR34935:SF3">
    <property type="entry name" value="PROTEIN TIC110, CHLOROPLASTIC"/>
    <property type="match status" value="1"/>
</dbReference>
<gene>
    <name evidence="1" type="ORF">BU14_0363s0002</name>
</gene>